<protein>
    <recommendedName>
        <fullName evidence="3">Flagellar protein FliT</fullName>
    </recommendedName>
</protein>
<accession>A0A514EC35</accession>
<gene>
    <name evidence="1" type="ORF">E4A48_07330</name>
</gene>
<sequence length="100" mass="11062">MIAVSIEALHAELQQLQQVLQGDDHALAERMVSEHDQHLRQYLKQAVSDVSRDGIGSLLKLQQAVIAQMLQARDDAGDWLRASRVSNNAARAYSQAGSLR</sequence>
<reference evidence="1 2" key="1">
    <citation type="submission" date="2019-03" db="EMBL/GenBank/DDBJ databases">
        <title>Tal1 in Xanthomonas translucens pv. cerealis Contributes to Virulence in Bacterial Leaf Streak of Wheat.</title>
        <authorList>
            <person name="Shah S.M.A."/>
            <person name="Haq F."/>
            <person name="Ma W."/>
            <person name="Xu X."/>
            <person name="Wang S."/>
            <person name="Xu Z."/>
            <person name="Zou L."/>
            <person name="Zhu B."/>
            <person name="Chen G."/>
        </authorList>
    </citation>
    <scope>NUCLEOTIDE SEQUENCE [LARGE SCALE GENOMIC DNA]</scope>
    <source>
        <strain evidence="1 2">01</strain>
    </source>
</reference>
<evidence type="ECO:0000313" key="1">
    <source>
        <dbReference type="EMBL" id="QDI03532.1"/>
    </source>
</evidence>
<evidence type="ECO:0008006" key="3">
    <source>
        <dbReference type="Google" id="ProtNLM"/>
    </source>
</evidence>
<keyword evidence="2" id="KW-1185">Reference proteome</keyword>
<dbReference type="EMBL" id="CP038228">
    <property type="protein sequence ID" value="QDI03532.1"/>
    <property type="molecule type" value="Genomic_DNA"/>
</dbReference>
<dbReference type="AlphaFoldDB" id="A0A514EC35"/>
<organism evidence="1 2">
    <name type="scientific">Xanthomonas cerealis pv. cerealis</name>
    <dbReference type="NCBI Taxonomy" id="152263"/>
    <lineage>
        <taxon>Bacteria</taxon>
        <taxon>Pseudomonadati</taxon>
        <taxon>Pseudomonadota</taxon>
        <taxon>Gammaproteobacteria</taxon>
        <taxon>Lysobacterales</taxon>
        <taxon>Lysobacteraceae</taxon>
        <taxon>Xanthomonas</taxon>
        <taxon>Xanthomonas translucens group</taxon>
        <taxon>Xanthomonas cerealis</taxon>
    </lineage>
</organism>
<dbReference type="Proteomes" id="UP000319349">
    <property type="component" value="Chromosome"/>
</dbReference>
<name>A0A514EC35_9XANT</name>
<proteinExistence type="predicted"/>
<evidence type="ECO:0000313" key="2">
    <source>
        <dbReference type="Proteomes" id="UP000319349"/>
    </source>
</evidence>
<dbReference type="RefSeq" id="WP_142742143.1">
    <property type="nucleotide sequence ID" value="NZ_CP038228.1"/>
</dbReference>